<keyword evidence="1" id="KW-0812">Transmembrane</keyword>
<dbReference type="AlphaFoldDB" id="A0A7J5DXL8"/>
<dbReference type="Proteomes" id="UP000449906">
    <property type="component" value="Unassembled WGS sequence"/>
</dbReference>
<proteinExistence type="predicted"/>
<organism evidence="2 3">
    <name type="scientific">Nocardioides simplex</name>
    <name type="common">Arthrobacter simplex</name>
    <dbReference type="NCBI Taxonomy" id="2045"/>
    <lineage>
        <taxon>Bacteria</taxon>
        <taxon>Bacillati</taxon>
        <taxon>Actinomycetota</taxon>
        <taxon>Actinomycetes</taxon>
        <taxon>Propionibacteriales</taxon>
        <taxon>Nocardioidaceae</taxon>
        <taxon>Pimelobacter</taxon>
    </lineage>
</organism>
<reference evidence="2 3" key="1">
    <citation type="submission" date="2019-09" db="EMBL/GenBank/DDBJ databases">
        <title>Pimelobacter sp. isolated from Paulinella.</title>
        <authorList>
            <person name="Jeong S.E."/>
        </authorList>
    </citation>
    <scope>NUCLEOTIDE SEQUENCE [LARGE SCALE GENOMIC DNA]</scope>
    <source>
        <strain evidence="2 3">Pch-N</strain>
    </source>
</reference>
<dbReference type="RefSeq" id="WP_151578189.1">
    <property type="nucleotide sequence ID" value="NZ_WBVM01000001.1"/>
</dbReference>
<evidence type="ECO:0000313" key="3">
    <source>
        <dbReference type="Proteomes" id="UP000449906"/>
    </source>
</evidence>
<gene>
    <name evidence="2" type="ORF">F9L07_02080</name>
</gene>
<keyword evidence="1" id="KW-1133">Transmembrane helix</keyword>
<sequence>MTEKLKTLMDRATDVEFAAVDLAAVVQDGDRVVRRRRLSLVAGTAAVVLVAGGVALATDHGDDRGDDRTPVVDAPRVTDPTWVEGSVLHSPDRQVDLGTKVRGYVRTSAGFAFLADDGAVLGYRNGEVRTLGRAWPAGAKEGGDGVRLVADQEDGVVGWVDMTGPVPAFVVHDLVTGDERRFDEHLDAGMKGELPDQATFFALDAGTAYWLDRRGTVMTDLATGRAQVLADATHLQWIGDVRRGMRVQLVESATGGDEGMELVDPSGRSLISYRDLGSPGLLSPSGTWVTAYDMGLVWNVADHRAVRLVAPSGTDNSGDPIAYEWLDDDTVAAVIEGENDNPTLATCEVPAGTCTSAATELDYRTLVLPGRLPG</sequence>
<name>A0A7J5DXL8_NOCSI</name>
<evidence type="ECO:0000313" key="2">
    <source>
        <dbReference type="EMBL" id="KAB2810766.1"/>
    </source>
</evidence>
<keyword evidence="1" id="KW-0472">Membrane</keyword>
<dbReference type="EMBL" id="WBVM01000001">
    <property type="protein sequence ID" value="KAB2810766.1"/>
    <property type="molecule type" value="Genomic_DNA"/>
</dbReference>
<evidence type="ECO:0000256" key="1">
    <source>
        <dbReference type="SAM" id="Phobius"/>
    </source>
</evidence>
<protein>
    <submittedName>
        <fullName evidence="2">Uncharacterized protein</fullName>
    </submittedName>
</protein>
<comment type="caution">
    <text evidence="2">The sequence shown here is derived from an EMBL/GenBank/DDBJ whole genome shotgun (WGS) entry which is preliminary data.</text>
</comment>
<accession>A0A7J5DXL8</accession>
<feature type="transmembrane region" description="Helical" evidence="1">
    <location>
        <begin position="38"/>
        <end position="58"/>
    </location>
</feature>